<evidence type="ECO:0000256" key="1">
    <source>
        <dbReference type="ARBA" id="ARBA00001936"/>
    </source>
</evidence>
<evidence type="ECO:0000259" key="7">
    <source>
        <dbReference type="SMART" id="SM01329"/>
    </source>
</evidence>
<evidence type="ECO:0000256" key="6">
    <source>
        <dbReference type="ARBA" id="ARBA00023211"/>
    </source>
</evidence>
<dbReference type="InterPro" id="IPR019818">
    <property type="entry name" value="IsoCit/isopropylmalate_DH_CS"/>
</dbReference>
<name>A0ABS1F973_9PROT</name>
<keyword evidence="3" id="KW-0479">Metal-binding</keyword>
<dbReference type="Proteomes" id="UP000652760">
    <property type="component" value="Unassembled WGS sequence"/>
</dbReference>
<dbReference type="InterPro" id="IPR024084">
    <property type="entry name" value="IsoPropMal-DH-like_dom"/>
</dbReference>
<dbReference type="SUPFAM" id="SSF53659">
    <property type="entry name" value="Isocitrate/Isopropylmalate dehydrogenase-like"/>
    <property type="match status" value="1"/>
</dbReference>
<organism evidence="8 9">
    <name type="scientific">Azospirillum endophyticum</name>
    <dbReference type="NCBI Taxonomy" id="2800326"/>
    <lineage>
        <taxon>Bacteria</taxon>
        <taxon>Pseudomonadati</taxon>
        <taxon>Pseudomonadota</taxon>
        <taxon>Alphaproteobacteria</taxon>
        <taxon>Rhodospirillales</taxon>
        <taxon>Azospirillaceae</taxon>
        <taxon>Azospirillum</taxon>
    </lineage>
</organism>
<dbReference type="PANTHER" id="PTHR43275">
    <property type="entry name" value="D-MALATE DEHYDROGENASE [DECARBOXYLATING]"/>
    <property type="match status" value="1"/>
</dbReference>
<evidence type="ECO:0000313" key="9">
    <source>
        <dbReference type="Proteomes" id="UP000652760"/>
    </source>
</evidence>
<keyword evidence="5" id="KW-0520">NAD</keyword>
<keyword evidence="9" id="KW-1185">Reference proteome</keyword>
<gene>
    <name evidence="8" type="ORF">JHL17_20505</name>
</gene>
<reference evidence="9" key="1">
    <citation type="submission" date="2021-01" db="EMBL/GenBank/DDBJ databases">
        <title>Genome public.</title>
        <authorList>
            <person name="Liu C."/>
            <person name="Sun Q."/>
        </authorList>
    </citation>
    <scope>NUCLEOTIDE SEQUENCE [LARGE SCALE GENOMIC DNA]</scope>
    <source>
        <strain evidence="9">YIM B02556</strain>
    </source>
</reference>
<comment type="cofactor">
    <cofactor evidence="2">
        <name>Mg(2+)</name>
        <dbReference type="ChEBI" id="CHEBI:18420"/>
    </cofactor>
</comment>
<dbReference type="PANTHER" id="PTHR43275:SF1">
    <property type="entry name" value="D-MALATE DEHYDROGENASE [DECARBOXYLATING]"/>
    <property type="match status" value="1"/>
</dbReference>
<dbReference type="SMART" id="SM01329">
    <property type="entry name" value="Iso_dh"/>
    <property type="match status" value="1"/>
</dbReference>
<feature type="domain" description="Isopropylmalate dehydrogenase-like" evidence="7">
    <location>
        <begin position="5"/>
        <end position="357"/>
    </location>
</feature>
<dbReference type="Pfam" id="PF00180">
    <property type="entry name" value="Iso_dh"/>
    <property type="match status" value="1"/>
</dbReference>
<evidence type="ECO:0000256" key="4">
    <source>
        <dbReference type="ARBA" id="ARBA00023002"/>
    </source>
</evidence>
<dbReference type="Gene3D" id="3.40.718.10">
    <property type="entry name" value="Isopropylmalate Dehydrogenase"/>
    <property type="match status" value="1"/>
</dbReference>
<dbReference type="RefSeq" id="WP_200195869.1">
    <property type="nucleotide sequence ID" value="NZ_JAENHM010000058.1"/>
</dbReference>
<evidence type="ECO:0000313" key="8">
    <source>
        <dbReference type="EMBL" id="MBK1839792.1"/>
    </source>
</evidence>
<evidence type="ECO:0000256" key="2">
    <source>
        <dbReference type="ARBA" id="ARBA00001946"/>
    </source>
</evidence>
<proteinExistence type="predicted"/>
<comment type="caution">
    <text evidence="8">The sequence shown here is derived from an EMBL/GenBank/DDBJ whole genome shotgun (WGS) entry which is preliminary data.</text>
</comment>
<accession>A0ABS1F973</accession>
<keyword evidence="4" id="KW-0560">Oxidoreductase</keyword>
<keyword evidence="6" id="KW-0464">Manganese</keyword>
<evidence type="ECO:0000256" key="5">
    <source>
        <dbReference type="ARBA" id="ARBA00023027"/>
    </source>
</evidence>
<dbReference type="InterPro" id="IPR050501">
    <property type="entry name" value="ICDH/IPMDH"/>
</dbReference>
<dbReference type="PROSITE" id="PS00470">
    <property type="entry name" value="IDH_IMDH"/>
    <property type="match status" value="1"/>
</dbReference>
<evidence type="ECO:0000256" key="3">
    <source>
        <dbReference type="ARBA" id="ARBA00022723"/>
    </source>
</evidence>
<comment type="cofactor">
    <cofactor evidence="1">
        <name>Mn(2+)</name>
        <dbReference type="ChEBI" id="CHEBI:29035"/>
    </cofactor>
</comment>
<dbReference type="EMBL" id="JAENHM010000058">
    <property type="protein sequence ID" value="MBK1839792.1"/>
    <property type="molecule type" value="Genomic_DNA"/>
</dbReference>
<sequence length="370" mass="39958">MKTYEIAVVHGDGIGREVCQSALSVIQALPGLTDAFTFKEYPAGADEYLRSGSAFPDATYEGCRRADAILHGATGIPGVTYPDGTETGIEFGLQLRFRLDLYANIRPIKLRPGIQSKLRDRKPGDIDYVIVRENTEGLYAARGNGVNLRDEMAADTLVVTRKGIERICRTAFELSRRRSGAPGDGKRRVTVCDKANVLRTYAFFRKVFNEVAEQYPDVEADYAYADAMTCHLVERPEHYDVIVTENMFGDIISDLAAVTVGSMGMSPSAEIGKEHGFFQAAHGSAPTIAGQNIANPYGTILSGAAMLEWLGERHGDQRLLLAAAAVERGVSAAMRSPHGLTRDLGGAARTSDITELVIGNLLPAASDAAE</sequence>
<protein>
    <submittedName>
        <fullName evidence="8">Isocitrate/isopropylmalate dehydrogenase family protein</fullName>
    </submittedName>
</protein>